<keyword evidence="4 10" id="KW-0808">Transferase</keyword>
<comment type="caution">
    <text evidence="10">Lacks conserved residue(s) required for the propagation of feature annotation.</text>
</comment>
<dbReference type="GO" id="GO:0005524">
    <property type="term" value="F:ATP binding"/>
    <property type="evidence" value="ECO:0007669"/>
    <property type="project" value="UniProtKB-UniRule"/>
</dbReference>
<evidence type="ECO:0000256" key="9">
    <source>
        <dbReference type="ARBA" id="ARBA00049563"/>
    </source>
</evidence>
<evidence type="ECO:0000256" key="2">
    <source>
        <dbReference type="ARBA" id="ARBA00003213"/>
    </source>
</evidence>
<reference evidence="14 15" key="1">
    <citation type="submission" date="2019-02" db="EMBL/GenBank/DDBJ databases">
        <authorList>
            <consortium name="Pathogen Informatics"/>
        </authorList>
    </citation>
    <scope>NUCLEOTIDE SEQUENCE [LARGE SCALE GENOMIC DNA]</scope>
    <source>
        <strain evidence="14 15">3012STDY7078512</strain>
    </source>
</reference>
<evidence type="ECO:0000313" key="14">
    <source>
        <dbReference type="EMBL" id="VFB12871.1"/>
    </source>
</evidence>
<keyword evidence="7 10" id="KW-0067">ATP-binding</keyword>
<keyword evidence="6 10" id="KW-0547">Nucleotide-binding</keyword>
<feature type="region of interest" description="Interaction with substrate tRNA" evidence="10">
    <location>
        <begin position="43"/>
        <end position="46"/>
    </location>
</feature>
<accession>A0A449I0B1</accession>
<dbReference type="Gene3D" id="3.40.50.300">
    <property type="entry name" value="P-loop containing nucleotide triphosphate hydrolases"/>
    <property type="match status" value="1"/>
</dbReference>
<dbReference type="EMBL" id="CAACYH010000002">
    <property type="protein sequence ID" value="VFB12871.1"/>
    <property type="molecule type" value="Genomic_DNA"/>
</dbReference>
<proteinExistence type="inferred from homology"/>
<evidence type="ECO:0000256" key="12">
    <source>
        <dbReference type="RuleBase" id="RU003784"/>
    </source>
</evidence>
<keyword evidence="5 10" id="KW-0819">tRNA processing</keyword>
<evidence type="ECO:0000256" key="6">
    <source>
        <dbReference type="ARBA" id="ARBA00022741"/>
    </source>
</evidence>
<comment type="function">
    <text evidence="2 10 12">Catalyzes the transfer of a dimethylallyl group onto the adenine at position 37 in tRNAs that read codons beginning with uridine, leading to the formation of N6-(dimethylallyl)adenosine (i(6)A).</text>
</comment>
<organism evidence="14 15">
    <name type="scientific">Prevotella heparinolytica</name>
    <dbReference type="NCBI Taxonomy" id="28113"/>
    <lineage>
        <taxon>Bacteria</taxon>
        <taxon>Pseudomonadati</taxon>
        <taxon>Bacteroidota</taxon>
        <taxon>Bacteroidia</taxon>
        <taxon>Bacteroidales</taxon>
        <taxon>Bacteroidaceae</taxon>
        <taxon>Bacteroides</taxon>
    </lineage>
</organism>
<protein>
    <recommendedName>
        <fullName evidence="10">tRNA dimethylallyltransferase</fullName>
        <ecNumber evidence="10">2.5.1.75</ecNumber>
    </recommendedName>
    <alternativeName>
        <fullName evidence="10">Dimethylallyl diphosphate:tRNA dimethylallyltransferase</fullName>
        <shortName evidence="10">DMAPP:tRNA dimethylallyltransferase</shortName>
        <shortName evidence="10">DMATase</shortName>
    </alternativeName>
    <alternativeName>
        <fullName evidence="10">Isopentenyl-diphosphate:tRNA isopentenyltransferase</fullName>
        <shortName evidence="10">IPP transferase</shortName>
        <shortName evidence="10">IPPT</shortName>
        <shortName evidence="10">IPTase</shortName>
    </alternativeName>
</protein>
<dbReference type="Gene3D" id="1.10.20.140">
    <property type="match status" value="1"/>
</dbReference>
<evidence type="ECO:0000256" key="8">
    <source>
        <dbReference type="ARBA" id="ARBA00022842"/>
    </source>
</evidence>
<feature type="site" description="Interaction with substrate tRNA" evidence="10">
    <location>
        <position position="131"/>
    </location>
</feature>
<dbReference type="Proteomes" id="UP000396835">
    <property type="component" value="Unassembled WGS sequence"/>
</dbReference>
<dbReference type="InterPro" id="IPR018022">
    <property type="entry name" value="IPT"/>
</dbReference>
<evidence type="ECO:0000256" key="4">
    <source>
        <dbReference type="ARBA" id="ARBA00022679"/>
    </source>
</evidence>
<evidence type="ECO:0000256" key="7">
    <source>
        <dbReference type="ARBA" id="ARBA00022840"/>
    </source>
</evidence>
<dbReference type="GO" id="GO:0052381">
    <property type="term" value="F:tRNA dimethylallyltransferase activity"/>
    <property type="evidence" value="ECO:0007669"/>
    <property type="project" value="UniProtKB-UniRule"/>
</dbReference>
<dbReference type="AlphaFoldDB" id="A0A449I0B1"/>
<comment type="cofactor">
    <cofactor evidence="1 10">
        <name>Mg(2+)</name>
        <dbReference type="ChEBI" id="CHEBI:18420"/>
    </cofactor>
</comment>
<evidence type="ECO:0000256" key="5">
    <source>
        <dbReference type="ARBA" id="ARBA00022694"/>
    </source>
</evidence>
<comment type="subunit">
    <text evidence="10">Monomer.</text>
</comment>
<evidence type="ECO:0000256" key="11">
    <source>
        <dbReference type="RuleBase" id="RU003783"/>
    </source>
</evidence>
<dbReference type="InterPro" id="IPR027417">
    <property type="entry name" value="P-loop_NTPase"/>
</dbReference>
<dbReference type="GO" id="GO:0006400">
    <property type="term" value="P:tRNA modification"/>
    <property type="evidence" value="ECO:0007669"/>
    <property type="project" value="TreeGrafter"/>
</dbReference>
<dbReference type="NCBIfam" id="TIGR00174">
    <property type="entry name" value="miaA"/>
    <property type="match status" value="1"/>
</dbReference>
<dbReference type="PANTHER" id="PTHR11088">
    <property type="entry name" value="TRNA DIMETHYLALLYLTRANSFERASE"/>
    <property type="match status" value="1"/>
</dbReference>
<evidence type="ECO:0000313" key="15">
    <source>
        <dbReference type="Proteomes" id="UP000396835"/>
    </source>
</evidence>
<sequence>MPELFFTANMHTLIVLIGPTGVGKTELSLRLAEQFDTCIVSADSRQLYADLKIGTAAPTTEQLQRVEHHFVGMLKLTDYYSAAQYEAETLNLLETLFTKHDIVVLTGGSMMYVDAICKGIDDIPTVDAETRRLMLHRYETEGLERLCAELKLLDPEYYKIVDLKNPKRVVHALEICYMTGKPYTSFRTQQIKKRPFRIIKIGLTRNREELYDRINRRVDQMITDGLVEEARQVYPYRALNALNTVGYKEIFKYIDGEWTLPFAVEKIKQNSRIYSRKQMTWFKRDEEIRWFHPDQETEIFEYLASATNNH</sequence>
<feature type="binding site" evidence="10">
    <location>
        <begin position="20"/>
        <end position="25"/>
    </location>
    <ligand>
        <name>substrate</name>
    </ligand>
</feature>
<dbReference type="SUPFAM" id="SSF52540">
    <property type="entry name" value="P-loop containing nucleoside triphosphate hydrolases"/>
    <property type="match status" value="2"/>
</dbReference>
<dbReference type="InterPro" id="IPR039657">
    <property type="entry name" value="Dimethylallyltransferase"/>
</dbReference>
<gene>
    <name evidence="14" type="primary">miaA_1</name>
    <name evidence="10" type="synonym">miaA</name>
    <name evidence="14" type="ORF">NCTC7812_00382</name>
</gene>
<evidence type="ECO:0000256" key="10">
    <source>
        <dbReference type="HAMAP-Rule" id="MF_00185"/>
    </source>
</evidence>
<dbReference type="EC" id="2.5.1.75" evidence="10"/>
<dbReference type="Pfam" id="PF01715">
    <property type="entry name" value="IPPT"/>
    <property type="match status" value="1"/>
</dbReference>
<dbReference type="PANTHER" id="PTHR11088:SF60">
    <property type="entry name" value="TRNA DIMETHYLALLYLTRANSFERASE"/>
    <property type="match status" value="1"/>
</dbReference>
<comment type="similarity">
    <text evidence="3 10 13">Belongs to the IPP transferase family.</text>
</comment>
<name>A0A449I0B1_9BACE</name>
<dbReference type="HAMAP" id="MF_00185">
    <property type="entry name" value="IPP_trans"/>
    <property type="match status" value="1"/>
</dbReference>
<comment type="catalytic activity">
    <reaction evidence="9 10 11">
        <text>adenosine(37) in tRNA + dimethylallyl diphosphate = N(6)-dimethylallyladenosine(37) in tRNA + diphosphate</text>
        <dbReference type="Rhea" id="RHEA:26482"/>
        <dbReference type="Rhea" id="RHEA-COMP:10162"/>
        <dbReference type="Rhea" id="RHEA-COMP:10375"/>
        <dbReference type="ChEBI" id="CHEBI:33019"/>
        <dbReference type="ChEBI" id="CHEBI:57623"/>
        <dbReference type="ChEBI" id="CHEBI:74411"/>
        <dbReference type="ChEBI" id="CHEBI:74415"/>
        <dbReference type="EC" id="2.5.1.75"/>
    </reaction>
</comment>
<feature type="binding site" evidence="10">
    <location>
        <begin position="18"/>
        <end position="25"/>
    </location>
    <ligand>
        <name>ATP</name>
        <dbReference type="ChEBI" id="CHEBI:30616"/>
    </ligand>
</feature>
<evidence type="ECO:0000256" key="3">
    <source>
        <dbReference type="ARBA" id="ARBA00005842"/>
    </source>
</evidence>
<feature type="site" description="Interaction with substrate tRNA" evidence="10">
    <location>
        <position position="109"/>
    </location>
</feature>
<evidence type="ECO:0000256" key="13">
    <source>
        <dbReference type="RuleBase" id="RU003785"/>
    </source>
</evidence>
<evidence type="ECO:0000256" key="1">
    <source>
        <dbReference type="ARBA" id="ARBA00001946"/>
    </source>
</evidence>
<keyword evidence="8 10" id="KW-0460">Magnesium</keyword>